<organism evidence="1 2">
    <name type="scientific">Prymnesium parvum</name>
    <name type="common">Toxic golden alga</name>
    <dbReference type="NCBI Taxonomy" id="97485"/>
    <lineage>
        <taxon>Eukaryota</taxon>
        <taxon>Haptista</taxon>
        <taxon>Haptophyta</taxon>
        <taxon>Prymnesiophyceae</taxon>
        <taxon>Prymnesiales</taxon>
        <taxon>Prymnesiaceae</taxon>
        <taxon>Prymnesium</taxon>
    </lineage>
</organism>
<dbReference type="AlphaFoldDB" id="A0AB34JYC4"/>
<comment type="caution">
    <text evidence="1">The sequence shown here is derived from an EMBL/GenBank/DDBJ whole genome shotgun (WGS) entry which is preliminary data.</text>
</comment>
<sequence>MLAARAGSVGLRENVRHMCTQNSDVSFKATLAEFAQTAEETLKIPGFPEQLKPVLESMIAKKAAWDKNDELNPEYVAAVEAFMAKMELPEESELDEGELAEGELAEGELAEGELDEEEDESPATDLIEVAHLTDMVLDQLKANGLGTYTLSAADKKELLEEMKAAAVAKGIDPSLVGKSIPDTIDLL</sequence>
<proteinExistence type="predicted"/>
<evidence type="ECO:0000313" key="2">
    <source>
        <dbReference type="Proteomes" id="UP001515480"/>
    </source>
</evidence>
<accession>A0AB34JYC4</accession>
<dbReference type="EMBL" id="JBGBPQ010000003">
    <property type="protein sequence ID" value="KAL1526729.1"/>
    <property type="molecule type" value="Genomic_DNA"/>
</dbReference>
<keyword evidence="2" id="KW-1185">Reference proteome</keyword>
<reference evidence="1 2" key="1">
    <citation type="journal article" date="2024" name="Science">
        <title>Giant polyketide synthase enzymes in the biosynthesis of giant marine polyether toxins.</title>
        <authorList>
            <person name="Fallon T.R."/>
            <person name="Shende V.V."/>
            <person name="Wierzbicki I.H."/>
            <person name="Pendleton A.L."/>
            <person name="Watervoot N.F."/>
            <person name="Auber R.P."/>
            <person name="Gonzalez D.J."/>
            <person name="Wisecaver J.H."/>
            <person name="Moore B.S."/>
        </authorList>
    </citation>
    <scope>NUCLEOTIDE SEQUENCE [LARGE SCALE GENOMIC DNA]</scope>
    <source>
        <strain evidence="1 2">12B1</strain>
    </source>
</reference>
<gene>
    <name evidence="1" type="ORF">AB1Y20_015426</name>
</gene>
<evidence type="ECO:0000313" key="1">
    <source>
        <dbReference type="EMBL" id="KAL1526729.1"/>
    </source>
</evidence>
<dbReference type="Proteomes" id="UP001515480">
    <property type="component" value="Unassembled WGS sequence"/>
</dbReference>
<protein>
    <submittedName>
        <fullName evidence="1">Uncharacterized protein</fullName>
    </submittedName>
</protein>
<name>A0AB34JYC4_PRYPA</name>